<proteinExistence type="predicted"/>
<dbReference type="Proteomes" id="UP000247832">
    <property type="component" value="Unassembled WGS sequence"/>
</dbReference>
<dbReference type="InterPro" id="IPR014818">
    <property type="entry name" value="Phage/plasmid_primase_P4_C"/>
</dbReference>
<keyword evidence="2" id="KW-0067">ATP-binding</keyword>
<feature type="region of interest" description="Disordered" evidence="3">
    <location>
        <begin position="633"/>
        <end position="655"/>
    </location>
</feature>
<evidence type="ECO:0000256" key="2">
    <source>
        <dbReference type="ARBA" id="ARBA00022840"/>
    </source>
</evidence>
<dbReference type="AlphaFoldDB" id="A0A2V5LDI6"/>
<dbReference type="OrthoDB" id="9763644at2"/>
<sequence>MDAIENTDPSVSGHPSDAVSEADIMIAARQVLTSSRPVTHSEFDDYAASRWAGDGVAKCKTVSRRSGDGIEVTKAFASFENDSTADQSIVRRSPAGSFRPTGFETLVARTVTRYLAKIVDESDVELCDIRDGMLQRINAELSLENKGRKESNSTSPALKKIQVLDEFIVVQVLLARNRIVMIDLTDGNGGAENGVLAIYEDFGPLEGLYNDSESRIMALISELRPSLSHKGIESAFSRMRRHAQVLRRTIDPHLIPVANGVFDHAKMELRPFSSDWVFLSKVQVDYDSNATSPHFTTPDSSTWEIEAWMASLSDSEGVPELLWEIISAAVRPYEAWDKSGFLAGPKGNGGKGTVLALIRKLLGRGSYASVSLVDFGDRFKKSSLVRANVNLVDENDVGAFAESLGDWKACVTGDVFTLDRKYKDPVEVSWQGFEVQCFNTMTPRMKDKSESLKRRLLIVPMVKSFKGVENKDIKRDYLQRDEVLRYVLKRALHMRHTELSNPPACEDALEEWFGTNNKVVGFWREFEDQFQWDLLPWAFLYDLYKEWFSKVEPSGKTEGYKPFIEALKSHLDDSQVWTTPDKSVRPGQHMDAVEPLIAEFDLRGWVNQSYTGNDPVKKCMPAPLKDNYRGLLRTSAGSGASGPSLVAAGAAEEQS</sequence>
<evidence type="ECO:0000256" key="1">
    <source>
        <dbReference type="ARBA" id="ARBA00022741"/>
    </source>
</evidence>
<name>A0A2V5LDI6_9MICC</name>
<accession>A0A2V5LDI6</accession>
<dbReference type="GO" id="GO:0005524">
    <property type="term" value="F:ATP binding"/>
    <property type="evidence" value="ECO:0007669"/>
    <property type="project" value="UniProtKB-KW"/>
</dbReference>
<keyword evidence="1" id="KW-0547">Nucleotide-binding</keyword>
<evidence type="ECO:0000313" key="6">
    <source>
        <dbReference type="Proteomes" id="UP000247832"/>
    </source>
</evidence>
<dbReference type="InterPro" id="IPR045455">
    <property type="entry name" value="NrS-1_pol-like_helicase"/>
</dbReference>
<dbReference type="InterPro" id="IPR027417">
    <property type="entry name" value="P-loop_NTPase"/>
</dbReference>
<dbReference type="RefSeq" id="WP_110499168.1">
    <property type="nucleotide sequence ID" value="NZ_QJVD01000001.1"/>
</dbReference>
<dbReference type="InterPro" id="IPR014015">
    <property type="entry name" value="Helicase_SF3_DNA-vir"/>
</dbReference>
<dbReference type="NCBIfam" id="TIGR01613">
    <property type="entry name" value="primase_Cterm"/>
    <property type="match status" value="1"/>
</dbReference>
<dbReference type="Gene3D" id="3.40.50.300">
    <property type="entry name" value="P-loop containing nucleotide triphosphate hydrolases"/>
    <property type="match status" value="1"/>
</dbReference>
<feature type="domain" description="SF3 helicase" evidence="4">
    <location>
        <begin position="317"/>
        <end position="474"/>
    </location>
</feature>
<dbReference type="EMBL" id="QJVD01000001">
    <property type="protein sequence ID" value="PYI69745.1"/>
    <property type="molecule type" value="Genomic_DNA"/>
</dbReference>
<gene>
    <name evidence="5" type="ORF">CVV68_01150</name>
</gene>
<protein>
    <submittedName>
        <fullName evidence="5">ATPase</fullName>
    </submittedName>
</protein>
<evidence type="ECO:0000313" key="5">
    <source>
        <dbReference type="EMBL" id="PYI69745.1"/>
    </source>
</evidence>
<dbReference type="InterPro" id="IPR006500">
    <property type="entry name" value="Helicase_put_C_phage/plasmid"/>
</dbReference>
<comment type="caution">
    <text evidence="5">The sequence shown here is derived from an EMBL/GenBank/DDBJ whole genome shotgun (WGS) entry which is preliminary data.</text>
</comment>
<organism evidence="5 6">
    <name type="scientific">Arthrobacter livingstonensis</name>
    <dbReference type="NCBI Taxonomy" id="670078"/>
    <lineage>
        <taxon>Bacteria</taxon>
        <taxon>Bacillati</taxon>
        <taxon>Actinomycetota</taxon>
        <taxon>Actinomycetes</taxon>
        <taxon>Micrococcales</taxon>
        <taxon>Micrococcaceae</taxon>
        <taxon>Arthrobacter</taxon>
    </lineage>
</organism>
<dbReference type="InterPro" id="IPR004968">
    <property type="entry name" value="DNA_primase/NTPase_C"/>
</dbReference>
<dbReference type="Pfam" id="PF08706">
    <property type="entry name" value="D5_N"/>
    <property type="match status" value="1"/>
</dbReference>
<keyword evidence="6" id="KW-1185">Reference proteome</keyword>
<dbReference type="Pfam" id="PF03288">
    <property type="entry name" value="Pox_D5"/>
    <property type="match status" value="1"/>
</dbReference>
<dbReference type="SUPFAM" id="SSF52540">
    <property type="entry name" value="P-loop containing nucleoside triphosphate hydrolases"/>
    <property type="match status" value="1"/>
</dbReference>
<evidence type="ECO:0000259" key="4">
    <source>
        <dbReference type="PROSITE" id="PS51206"/>
    </source>
</evidence>
<dbReference type="Pfam" id="PF19263">
    <property type="entry name" value="DUF5906"/>
    <property type="match status" value="1"/>
</dbReference>
<evidence type="ECO:0000256" key="3">
    <source>
        <dbReference type="SAM" id="MobiDB-lite"/>
    </source>
</evidence>
<reference evidence="5 6" key="1">
    <citation type="submission" date="2018-05" db="EMBL/GenBank/DDBJ databases">
        <title>Genetic diversity of glacier-inhabiting Cryobacterium bacteria in China and description of Cryobacterium mengkeensis sp. nov. and Arthrobacter glacialis sp. nov.</title>
        <authorList>
            <person name="Liu Q."/>
            <person name="Xin Y.-H."/>
        </authorList>
    </citation>
    <scope>NUCLEOTIDE SEQUENCE [LARGE SCALE GENOMIC DNA]</scope>
    <source>
        <strain evidence="5 6">LI2</strain>
    </source>
</reference>
<dbReference type="SMART" id="SM00885">
    <property type="entry name" value="D5_N"/>
    <property type="match status" value="1"/>
</dbReference>
<dbReference type="PROSITE" id="PS51206">
    <property type="entry name" value="SF3_HELICASE_1"/>
    <property type="match status" value="1"/>
</dbReference>